<organism evidence="2 3">
    <name type="scientific">Engystomops pustulosus</name>
    <name type="common">Tungara frog</name>
    <name type="synonym">Physalaemus pustulosus</name>
    <dbReference type="NCBI Taxonomy" id="76066"/>
    <lineage>
        <taxon>Eukaryota</taxon>
        <taxon>Metazoa</taxon>
        <taxon>Chordata</taxon>
        <taxon>Craniata</taxon>
        <taxon>Vertebrata</taxon>
        <taxon>Euteleostomi</taxon>
        <taxon>Amphibia</taxon>
        <taxon>Batrachia</taxon>
        <taxon>Anura</taxon>
        <taxon>Neobatrachia</taxon>
        <taxon>Hyloidea</taxon>
        <taxon>Leptodactylidae</taxon>
        <taxon>Leiuperinae</taxon>
        <taxon>Engystomops</taxon>
    </lineage>
</organism>
<dbReference type="EMBL" id="WNYA01000002">
    <property type="protein sequence ID" value="KAG8585343.1"/>
    <property type="molecule type" value="Genomic_DNA"/>
</dbReference>
<evidence type="ECO:0000313" key="3">
    <source>
        <dbReference type="Proteomes" id="UP000824782"/>
    </source>
</evidence>
<comment type="caution">
    <text evidence="2">The sequence shown here is derived from an EMBL/GenBank/DDBJ whole genome shotgun (WGS) entry which is preliminary data.</text>
</comment>
<name>A0AAV7CJU4_ENGPU</name>
<reference evidence="2" key="1">
    <citation type="thesis" date="2020" institute="ProQuest LLC" country="789 East Eisenhower Parkway, Ann Arbor, MI, USA">
        <title>Comparative Genomics and Chromosome Evolution.</title>
        <authorList>
            <person name="Mudd A.B."/>
        </authorList>
    </citation>
    <scope>NUCLEOTIDE SEQUENCE</scope>
    <source>
        <strain evidence="2">237g6f4</strain>
        <tissue evidence="2">Blood</tissue>
    </source>
</reference>
<accession>A0AAV7CJU4</accession>
<evidence type="ECO:0000313" key="2">
    <source>
        <dbReference type="EMBL" id="KAG8585343.1"/>
    </source>
</evidence>
<dbReference type="AlphaFoldDB" id="A0AAV7CJU4"/>
<keyword evidence="3" id="KW-1185">Reference proteome</keyword>
<gene>
    <name evidence="2" type="ORF">GDO81_004987</name>
</gene>
<dbReference type="Proteomes" id="UP000824782">
    <property type="component" value="Unassembled WGS sequence"/>
</dbReference>
<evidence type="ECO:0000256" key="1">
    <source>
        <dbReference type="SAM" id="MobiDB-lite"/>
    </source>
</evidence>
<proteinExistence type="predicted"/>
<protein>
    <submittedName>
        <fullName evidence="2">Uncharacterized protein</fullName>
    </submittedName>
</protein>
<feature type="region of interest" description="Disordered" evidence="1">
    <location>
        <begin position="1"/>
        <end position="27"/>
    </location>
</feature>
<sequence>MTLLRGQDVTVPSPLLHTSRQQPPPAAAHGLYAPLAGGLMMLSFRKSNDGTACNQC</sequence>